<dbReference type="GO" id="GO:0000455">
    <property type="term" value="P:enzyme-directed rRNA pseudouridine synthesis"/>
    <property type="evidence" value="ECO:0007669"/>
    <property type="project" value="TreeGrafter"/>
</dbReference>
<gene>
    <name evidence="2" type="ordered locus">SVI_3757</name>
</gene>
<evidence type="ECO:0000259" key="1">
    <source>
        <dbReference type="Pfam" id="PF00849"/>
    </source>
</evidence>
<evidence type="ECO:0000313" key="2">
    <source>
        <dbReference type="EMBL" id="BAJ03728.1"/>
    </source>
</evidence>
<sequence>MSYFIRVNMSSSVRASQASYVVLAESVTDKPTVLSFLVERFQQVGGEIWRQRIIDGKVHWQDGSLIELDTAFKPRARVYYYREVKSETKVPFEEQILYRDEQIILAFKPHFLALHPSGNFVNECLVNRLRIKTGIETIVPAHRLDRATAGIVLMILNPEARTQYHDLFKNHQITKEYQALAKLTPELLASHQAGELALPIHWTVKNRMVKGEPSFIMKVVEGEPNTHSEISLIDIKGDNGLFKLSPITGRTHQLRVHMHSLGMPIINDRCYPQLQPKSDDDYARPLKLVAKRLKFNDPVTGIALDIECDGFDSFPL</sequence>
<dbReference type="InterPro" id="IPR050188">
    <property type="entry name" value="RluA_PseudoU_synthase"/>
</dbReference>
<reference evidence="3" key="1">
    <citation type="journal article" date="2010" name="Mol. Biosyst.">
        <title>Complete genome sequence and comparative analysis of Shewanella violacea, a psychrophilic and piezophilic bacterium from deep sea floor sediments.</title>
        <authorList>
            <person name="Aono E."/>
            <person name="Baba T."/>
            <person name="Ara T."/>
            <person name="Nishi T."/>
            <person name="Nakamichi T."/>
            <person name="Inamoto E."/>
            <person name="Toyonaga H."/>
            <person name="Hasegawa M."/>
            <person name="Takai Y."/>
            <person name="Okumura Y."/>
            <person name="Baba M."/>
            <person name="Tomita M."/>
            <person name="Kato C."/>
            <person name="Oshima T."/>
            <person name="Nakasone K."/>
            <person name="Mori H."/>
        </authorList>
    </citation>
    <scope>NUCLEOTIDE SEQUENCE [LARGE SCALE GENOMIC DNA]</scope>
    <source>
        <strain evidence="3">JCM 10179 / CIP 106290 / LMG 19151 / DSS12</strain>
    </source>
</reference>
<dbReference type="SUPFAM" id="SSF55120">
    <property type="entry name" value="Pseudouridine synthase"/>
    <property type="match status" value="1"/>
</dbReference>
<protein>
    <submittedName>
        <fullName evidence="2">Ribosomal pseudouridine synthase family protein</fullName>
    </submittedName>
</protein>
<dbReference type="AlphaFoldDB" id="D4ZCI3"/>
<organism evidence="2 3">
    <name type="scientific">Shewanella violacea (strain JCM 10179 / CIP 106290 / LMG 19151 / DSS12)</name>
    <dbReference type="NCBI Taxonomy" id="637905"/>
    <lineage>
        <taxon>Bacteria</taxon>
        <taxon>Pseudomonadati</taxon>
        <taxon>Pseudomonadota</taxon>
        <taxon>Gammaproteobacteria</taxon>
        <taxon>Alteromonadales</taxon>
        <taxon>Shewanellaceae</taxon>
        <taxon>Shewanella</taxon>
    </lineage>
</organism>
<dbReference type="GO" id="GO:0009982">
    <property type="term" value="F:pseudouridine synthase activity"/>
    <property type="evidence" value="ECO:0007669"/>
    <property type="project" value="InterPro"/>
</dbReference>
<dbReference type="EMBL" id="AP011177">
    <property type="protein sequence ID" value="BAJ03728.1"/>
    <property type="molecule type" value="Genomic_DNA"/>
</dbReference>
<dbReference type="InterPro" id="IPR006145">
    <property type="entry name" value="PsdUridine_synth_RsuA/RluA"/>
</dbReference>
<dbReference type="eggNOG" id="COG0564">
    <property type="taxonomic scope" value="Bacteria"/>
</dbReference>
<evidence type="ECO:0000313" key="3">
    <source>
        <dbReference type="Proteomes" id="UP000002350"/>
    </source>
</evidence>
<dbReference type="GO" id="GO:0140098">
    <property type="term" value="F:catalytic activity, acting on RNA"/>
    <property type="evidence" value="ECO:0007669"/>
    <property type="project" value="UniProtKB-ARBA"/>
</dbReference>
<dbReference type="Gene3D" id="3.30.2350.10">
    <property type="entry name" value="Pseudouridine synthase"/>
    <property type="match status" value="1"/>
</dbReference>
<dbReference type="PANTHER" id="PTHR21600:SF84">
    <property type="entry name" value="PSEUDOURIDINE SYNTHASE RSUA_RLUA-LIKE DOMAIN-CONTAINING PROTEIN"/>
    <property type="match status" value="1"/>
</dbReference>
<name>D4ZCI3_SHEVD</name>
<keyword evidence="3" id="KW-1185">Reference proteome</keyword>
<dbReference type="GO" id="GO:0003723">
    <property type="term" value="F:RNA binding"/>
    <property type="evidence" value="ECO:0007669"/>
    <property type="project" value="InterPro"/>
</dbReference>
<accession>D4ZCI3</accession>
<proteinExistence type="predicted"/>
<dbReference type="PANTHER" id="PTHR21600">
    <property type="entry name" value="MITOCHONDRIAL RNA PSEUDOURIDINE SYNTHASE"/>
    <property type="match status" value="1"/>
</dbReference>
<feature type="domain" description="Pseudouridine synthase RsuA/RluA-like" evidence="1">
    <location>
        <begin position="103"/>
        <end position="259"/>
    </location>
</feature>
<dbReference type="STRING" id="637905.SVI_3757"/>
<dbReference type="Pfam" id="PF00849">
    <property type="entry name" value="PseudoU_synth_2"/>
    <property type="match status" value="1"/>
</dbReference>
<dbReference type="HOGENOM" id="CLU_016902_0_0_6"/>
<dbReference type="InterPro" id="IPR020103">
    <property type="entry name" value="PsdUridine_synth_cat_dom_sf"/>
</dbReference>
<dbReference type="KEGG" id="svo:SVI_3757"/>
<dbReference type="Proteomes" id="UP000002350">
    <property type="component" value="Chromosome"/>
</dbReference>